<accession>A0A2I2MAP0</accession>
<dbReference type="Pfam" id="PF13271">
    <property type="entry name" value="DUF4062"/>
    <property type="match status" value="1"/>
</dbReference>
<proteinExistence type="predicted"/>
<feature type="domain" description="DUF4062" evidence="1">
    <location>
        <begin position="4"/>
        <end position="100"/>
    </location>
</feature>
<reference evidence="2 3" key="1">
    <citation type="submission" date="2017-11" db="EMBL/GenBank/DDBJ databases">
        <authorList>
            <person name="Duchaud E."/>
        </authorList>
    </citation>
    <scope>NUCLEOTIDE SEQUENCE [LARGE SCALE GENOMIC DNA]</scope>
    <source>
        <strain evidence="2 3">TNO010</strain>
    </source>
</reference>
<dbReference type="Proteomes" id="UP000490060">
    <property type="component" value="Unassembled WGS sequence"/>
</dbReference>
<evidence type="ECO:0000259" key="1">
    <source>
        <dbReference type="Pfam" id="PF13271"/>
    </source>
</evidence>
<dbReference type="EMBL" id="OENE01000046">
    <property type="protein sequence ID" value="SOU89615.1"/>
    <property type="molecule type" value="Genomic_DNA"/>
</dbReference>
<dbReference type="RefSeq" id="WP_172505796.1">
    <property type="nucleotide sequence ID" value="NZ_OENE01000046.1"/>
</dbReference>
<name>A0A2I2MAP0_9FLAO</name>
<evidence type="ECO:0000313" key="2">
    <source>
        <dbReference type="EMBL" id="SOU89615.1"/>
    </source>
</evidence>
<evidence type="ECO:0000313" key="3">
    <source>
        <dbReference type="Proteomes" id="UP000490060"/>
    </source>
</evidence>
<organism evidence="2 3">
    <name type="scientific">Tenacibaculum finnmarkense genomovar ulcerans</name>
    <dbReference type="NCBI Taxonomy" id="2781388"/>
    <lineage>
        <taxon>Bacteria</taxon>
        <taxon>Pseudomonadati</taxon>
        <taxon>Bacteroidota</taxon>
        <taxon>Flavobacteriia</taxon>
        <taxon>Flavobacteriales</taxon>
        <taxon>Flavobacteriaceae</taxon>
        <taxon>Tenacibaculum</taxon>
        <taxon>Tenacibaculum finnmarkense</taxon>
    </lineage>
</organism>
<sequence>MKPRVFISSTYYDLKHVRERIERFFEKYAYDAVLFESNNVTFEHDKPLDISCYNEVKTCQIMVLIVGGRYGSIVSGENQIEKKNNYDEYVSITRREFETAQKMRIPIFIFIDKNVYAEYQTFKTNLSLFDSSDLLKEKKFKFAHVDDPNIFRFINNIRGQAIKTFERVEDIEQYLNNQLAGFMYLYLQQLQENSKEEKVLDSVSELRSVTKQMNEMLGAMGRNLMEEDKVKEVLFNQNKILIDFFINQIKDNISFQNEIIDFSKEETERVYYAFKETVFNYELLHEIELEEDYKNAWEKRGELELLLKIKLLEINPHLVSKDLNFYKLSNSYYKKIYPIIIEEIELKELFKKQFIEEIESEITGLPF</sequence>
<gene>
    <name evidence="2" type="ORF">TNO010_500001</name>
</gene>
<dbReference type="InterPro" id="IPR025139">
    <property type="entry name" value="DUF4062"/>
</dbReference>
<protein>
    <recommendedName>
        <fullName evidence="1">DUF4062 domain-containing protein</fullName>
    </recommendedName>
</protein>
<dbReference type="AlphaFoldDB" id="A0A2I2MAP0"/>